<dbReference type="PaxDb" id="3708-A0A078FTQ4"/>
<name>A0A078FTQ4_BRANA</name>
<dbReference type="EMBL" id="LK032056">
    <property type="protein sequence ID" value="CDY15718.1"/>
    <property type="molecule type" value="Genomic_DNA"/>
</dbReference>
<evidence type="ECO:0000313" key="1">
    <source>
        <dbReference type="EMBL" id="CDY15718.1"/>
    </source>
</evidence>
<evidence type="ECO:0000313" key="2">
    <source>
        <dbReference type="Proteomes" id="UP000028999"/>
    </source>
</evidence>
<dbReference type="Proteomes" id="UP000028999">
    <property type="component" value="Unassembled WGS sequence"/>
</dbReference>
<gene>
    <name evidence="1" type="primary">BnaA07g08890D</name>
    <name evidence="1" type="ORF">GSBRNA2T00089944001</name>
</gene>
<accession>A0A078FTQ4</accession>
<organism evidence="1 2">
    <name type="scientific">Brassica napus</name>
    <name type="common">Rape</name>
    <dbReference type="NCBI Taxonomy" id="3708"/>
    <lineage>
        <taxon>Eukaryota</taxon>
        <taxon>Viridiplantae</taxon>
        <taxon>Streptophyta</taxon>
        <taxon>Embryophyta</taxon>
        <taxon>Tracheophyta</taxon>
        <taxon>Spermatophyta</taxon>
        <taxon>Magnoliopsida</taxon>
        <taxon>eudicotyledons</taxon>
        <taxon>Gunneridae</taxon>
        <taxon>Pentapetalae</taxon>
        <taxon>rosids</taxon>
        <taxon>malvids</taxon>
        <taxon>Brassicales</taxon>
        <taxon>Brassicaceae</taxon>
        <taxon>Brassiceae</taxon>
        <taxon>Brassica</taxon>
    </lineage>
</organism>
<dbReference type="Gramene" id="CDY15718">
    <property type="protein sequence ID" value="CDY15718"/>
    <property type="gene ID" value="GSBRNA2T00089944001"/>
</dbReference>
<keyword evidence="2" id="KW-1185">Reference proteome</keyword>
<protein>
    <submittedName>
        <fullName evidence="1">BnaA07g08890D protein</fullName>
    </submittedName>
</protein>
<dbReference type="AlphaFoldDB" id="A0A078FTQ4"/>
<sequence length="45" mass="5320">MVSLIFRNLYKTLIIWIREFVNNPSLSDVTFPIHDTTFTPILCFC</sequence>
<reference evidence="1 2" key="1">
    <citation type="journal article" date="2014" name="Science">
        <title>Plant genetics. Early allopolyploid evolution in the post-Neolithic Brassica napus oilseed genome.</title>
        <authorList>
            <person name="Chalhoub B."/>
            <person name="Denoeud F."/>
            <person name="Liu S."/>
            <person name="Parkin I.A."/>
            <person name="Tang H."/>
            <person name="Wang X."/>
            <person name="Chiquet J."/>
            <person name="Belcram H."/>
            <person name="Tong C."/>
            <person name="Samans B."/>
            <person name="Correa M."/>
            <person name="Da Silva C."/>
            <person name="Just J."/>
            <person name="Falentin C."/>
            <person name="Koh C.S."/>
            <person name="Le Clainche I."/>
            <person name="Bernard M."/>
            <person name="Bento P."/>
            <person name="Noel B."/>
            <person name="Labadie K."/>
            <person name="Alberti A."/>
            <person name="Charles M."/>
            <person name="Arnaud D."/>
            <person name="Guo H."/>
            <person name="Daviaud C."/>
            <person name="Alamery S."/>
            <person name="Jabbari K."/>
            <person name="Zhao M."/>
            <person name="Edger P.P."/>
            <person name="Chelaifa H."/>
            <person name="Tack D."/>
            <person name="Lassalle G."/>
            <person name="Mestiri I."/>
            <person name="Schnel N."/>
            <person name="Le Paslier M.C."/>
            <person name="Fan G."/>
            <person name="Renault V."/>
            <person name="Bayer P.E."/>
            <person name="Golicz A.A."/>
            <person name="Manoli S."/>
            <person name="Lee T.H."/>
            <person name="Thi V.H."/>
            <person name="Chalabi S."/>
            <person name="Hu Q."/>
            <person name="Fan C."/>
            <person name="Tollenaere R."/>
            <person name="Lu Y."/>
            <person name="Battail C."/>
            <person name="Shen J."/>
            <person name="Sidebottom C.H."/>
            <person name="Wang X."/>
            <person name="Canaguier A."/>
            <person name="Chauveau A."/>
            <person name="Berard A."/>
            <person name="Deniot G."/>
            <person name="Guan M."/>
            <person name="Liu Z."/>
            <person name="Sun F."/>
            <person name="Lim Y.P."/>
            <person name="Lyons E."/>
            <person name="Town C.D."/>
            <person name="Bancroft I."/>
            <person name="Wang X."/>
            <person name="Meng J."/>
            <person name="Ma J."/>
            <person name="Pires J.C."/>
            <person name="King G.J."/>
            <person name="Brunel D."/>
            <person name="Delourme R."/>
            <person name="Renard M."/>
            <person name="Aury J.M."/>
            <person name="Adams K.L."/>
            <person name="Batley J."/>
            <person name="Snowdon R.J."/>
            <person name="Tost J."/>
            <person name="Edwards D."/>
            <person name="Zhou Y."/>
            <person name="Hua W."/>
            <person name="Sharpe A.G."/>
            <person name="Paterson A.H."/>
            <person name="Guan C."/>
            <person name="Wincker P."/>
        </authorList>
    </citation>
    <scope>NUCLEOTIDE SEQUENCE [LARGE SCALE GENOMIC DNA]</scope>
    <source>
        <strain evidence="2">cv. Darmor-bzh</strain>
    </source>
</reference>
<proteinExistence type="predicted"/>